<dbReference type="EMBL" id="MN242397">
    <property type="protein sequence ID" value="QGQ58057.1"/>
    <property type="molecule type" value="Genomic_DNA"/>
</dbReference>
<reference evidence="10" key="4">
    <citation type="submission" date="2019-07" db="EMBL/GenBank/DDBJ databases">
        <authorList>
            <person name="Domonova E.A."/>
            <person name="Silveystrova O.Y."/>
            <person name="Shipulina O.Y."/>
            <person name="Goptar I.A."/>
            <person name="Nikiforova A.V."/>
            <person name="Kuleshov K.V."/>
        </authorList>
    </citation>
    <scope>NUCLEOTIDE SEQUENCE</scope>
    <source>
        <strain evidence="10">MOW-F5C</strain>
    </source>
</reference>
<dbReference type="EMBL" id="MG894375">
    <property type="protein sequence ID" value="AVK93713.1"/>
    <property type="molecule type" value="Genomic_DNA"/>
</dbReference>
<reference evidence="8" key="3">
    <citation type="submission" date="2018-07" db="EMBL/GenBank/DDBJ databases">
        <authorList>
            <person name="Peddu V."/>
            <person name="Greninger A."/>
            <person name="Roychoudhury P."/>
        </authorList>
    </citation>
    <scope>NUCLEOTIDE SEQUENCE</scope>
    <source>
        <strain evidence="9">GTEX-13FLV_icihhv6b</strain>
        <strain evidence="8">GTEX-14C38_icihhv6b</strain>
    </source>
</reference>
<evidence type="ECO:0000313" key="3">
    <source>
        <dbReference type="EMBL" id="AVK93288.1"/>
    </source>
</evidence>
<organismHost>
    <name type="scientific">Homo sapiens</name>
    <name type="common">Human</name>
    <dbReference type="NCBI Taxonomy" id="9606"/>
</organismHost>
<evidence type="ECO:0000313" key="8">
    <source>
        <dbReference type="EMBL" id="QBQ65148.1"/>
    </source>
</evidence>
<accession>A0A2P1E4V7</accession>
<dbReference type="Pfam" id="PF25689">
    <property type="entry name" value="HHV_U21"/>
    <property type="match status" value="1"/>
</dbReference>
<protein>
    <submittedName>
        <fullName evidence="8">Putative membrane glycoprotein</fullName>
    </submittedName>
    <submittedName>
        <fullName evidence="2 7">U21</fullName>
    </submittedName>
</protein>
<evidence type="ECO:0000313" key="4">
    <source>
        <dbReference type="EMBL" id="AVK93576.1"/>
    </source>
</evidence>
<dbReference type="InterPro" id="IPR057866">
    <property type="entry name" value="HHV_U21"/>
</dbReference>
<keyword evidence="1" id="KW-1133">Transmembrane helix</keyword>
<evidence type="ECO:0000313" key="6">
    <source>
        <dbReference type="EMBL" id="AVK93795.1"/>
    </source>
</evidence>
<evidence type="ECO:0000313" key="10">
    <source>
        <dbReference type="EMBL" id="QGQ58057.1"/>
    </source>
</evidence>
<evidence type="ECO:0000313" key="2">
    <source>
        <dbReference type="EMBL" id="AVK93205.1"/>
    </source>
</evidence>
<evidence type="ECO:0000313" key="5">
    <source>
        <dbReference type="EMBL" id="AVK93713.1"/>
    </source>
</evidence>
<name>A0A2P1E4V7_HHV6H</name>
<dbReference type="EMBL" id="MG894368">
    <property type="protein sequence ID" value="AVK93205.1"/>
    <property type="molecule type" value="Genomic_DNA"/>
</dbReference>
<organism evidence="2">
    <name type="scientific">Human herpesvirus 6B</name>
    <name type="common">HHV-6 variant B</name>
    <name type="synonym">Human B lymphotropic virus</name>
    <dbReference type="NCBI Taxonomy" id="32604"/>
    <lineage>
        <taxon>Viruses</taxon>
        <taxon>Duplodnaviria</taxon>
        <taxon>Heunggongvirae</taxon>
        <taxon>Peploviricota</taxon>
        <taxon>Herviviricetes</taxon>
        <taxon>Herpesvirales</taxon>
        <taxon>Orthoherpesviridae</taxon>
        <taxon>Betaherpesvirinae</taxon>
        <taxon>Roseolovirus</taxon>
        <taxon>Roseolovirus humanbeta6b</taxon>
    </lineage>
</organism>
<dbReference type="EMBL" id="MG894369">
    <property type="protein sequence ID" value="AVK93288.1"/>
    <property type="molecule type" value="Genomic_DNA"/>
</dbReference>
<keyword evidence="1" id="KW-0812">Transmembrane</keyword>
<feature type="transmembrane region" description="Helical" evidence="1">
    <location>
        <begin position="12"/>
        <end position="32"/>
    </location>
</feature>
<dbReference type="EMBL" id="MH698398">
    <property type="protein sequence ID" value="QBQ65148.1"/>
    <property type="molecule type" value="Genomic_DNA"/>
</dbReference>
<dbReference type="EMBL" id="MH698399">
    <property type="protein sequence ID" value="QBQ65199.1"/>
    <property type="molecule type" value="Genomic_DNA"/>
</dbReference>
<reference evidence="7 11" key="1">
    <citation type="journal article" date="1999" name="J. Virol.">
        <title>Comparison of the complete DNA sequences of human herpesvirus 6 variants A and B.</title>
        <authorList>
            <person name="Isegawa Y."/>
            <person name="Mukai T."/>
            <person name="Nakano K."/>
            <person name="Kagawa M."/>
            <person name="Chen J."/>
            <person name="Mori Y."/>
            <person name="Sunagawa T."/>
            <person name="Kawanishi K."/>
            <person name="Sashihara J."/>
            <person name="Hata A."/>
            <person name="Zou P."/>
            <person name="Kosuge H."/>
            <person name="Yamanishi K."/>
        </authorList>
    </citation>
    <scope>NUCLEOTIDE SEQUENCE [LARGE SCALE GENOMIC DNA]</scope>
    <source>
        <strain evidence="7">HST</strain>
    </source>
</reference>
<proteinExistence type="predicted"/>
<evidence type="ECO:0000256" key="1">
    <source>
        <dbReference type="SAM" id="Phobius"/>
    </source>
</evidence>
<dbReference type="EMBL" id="MG894373">
    <property type="protein sequence ID" value="AVK93576.1"/>
    <property type="molecule type" value="Genomic_DNA"/>
</dbReference>
<dbReference type="EMBL" id="MG894376">
    <property type="protein sequence ID" value="AVK93795.1"/>
    <property type="molecule type" value="Genomic_DNA"/>
</dbReference>
<keyword evidence="1" id="KW-0472">Membrane</keyword>
<evidence type="ECO:0000313" key="9">
    <source>
        <dbReference type="EMBL" id="QBQ65199.1"/>
    </source>
</evidence>
<dbReference type="EMBL" id="AB021506">
    <property type="protein sequence ID" value="BAA78242.1"/>
    <property type="molecule type" value="Genomic_DNA"/>
</dbReference>
<accession>Q9WT43</accession>
<dbReference type="Proteomes" id="UP000142685">
    <property type="component" value="Segment"/>
</dbReference>
<evidence type="ECO:0000313" key="11">
    <source>
        <dbReference type="Proteomes" id="UP000142685"/>
    </source>
</evidence>
<gene>
    <name evidence="2" type="primary">U21</name>
</gene>
<dbReference type="PIR" id="T43981">
    <property type="entry name" value="T43981"/>
</dbReference>
<evidence type="ECO:0000313" key="7">
    <source>
        <dbReference type="EMBL" id="BAA78242.1"/>
    </source>
</evidence>
<sequence>MSALFITASRFTFLLLWFFVLAGLLWILCLICGRNPSTLWYDGDLILKIASLELVGASDRKREGKRSMMICFVFLCVLTFVRGEIYPSTCPALGAGNGEAVRSGEMLLEISAYRNWRSGKMELWGSAAVNNQVFYGGMEDSQIEYDFGKFLVFRCFQVFHNVHKLLFNTVSSATMHLARKRVQKCGHGKMTFISIQVQCSVNKKSIRLSRMNETNLKKQVLRVAFFLDGSNNSWIADKNFQGEDRTMLRLWTELSTYRQYLISSCNNDVKVLSELYGEFRRMALSYDEELKLNFMPVIRSSSERLFRADDLKCSFSRWLGAEGEFAVCEYSGWGVSKLGKIEIFAEEPLTFDMVWKTVKMRSSGAYTSLFRDDVTWGLISLDKWVGDKYFCMCTNKESGDNVIVTLPEKNVEKSIQIYNEGSTMLAFAEITSIMVNLMFMGAVAVCVGILGISCFVGLKEIIYFIFVSVNSMWPFCNKLLTTAVNCFFKGRTFLRRELKI</sequence>
<feature type="transmembrane region" description="Helical" evidence="1">
    <location>
        <begin position="67"/>
        <end position="83"/>
    </location>
</feature>
<feature type="transmembrane region" description="Helical" evidence="1">
    <location>
        <begin position="433"/>
        <end position="458"/>
    </location>
</feature>
<reference evidence="2" key="2">
    <citation type="journal article" date="2018" name="Sci. Rep.">
        <title>Whole genome diversity of inherited chromosomally integrated HHV-6 derived from healthy individuals of diverse geographic origin.</title>
        <authorList>
            <person name="Telford M."/>
            <person name="Navarro A."/>
            <person name="Santpere G."/>
        </authorList>
    </citation>
    <scope>NUCLEOTIDE SEQUENCE</scope>
    <source>
        <strain evidence="2">IciHG00245</strain>
        <strain evidence="3">IciHG00362</strain>
        <strain evidence="4">IciHG02301</strain>
        <strain evidence="5">IciNA19381</strain>
        <strain evidence="6">IciNA19382</strain>
    </source>
</reference>